<evidence type="ECO:0000259" key="3">
    <source>
        <dbReference type="PROSITE" id="PS51502"/>
    </source>
</evidence>
<keyword evidence="2" id="KW-1133">Transmembrane helix</keyword>
<name>A0A9P1H9H3_9PEZI</name>
<dbReference type="InterPro" id="IPR044662">
    <property type="entry name" value="HS1/DABB1-like"/>
</dbReference>
<dbReference type="Pfam" id="PF07876">
    <property type="entry name" value="Dabb"/>
    <property type="match status" value="1"/>
</dbReference>
<keyword evidence="5" id="KW-1185">Reference proteome</keyword>
<accession>A0A9P1H9H3</accession>
<proteinExistence type="predicted"/>
<dbReference type="InterPro" id="IPR013097">
    <property type="entry name" value="Dabb"/>
</dbReference>
<dbReference type="PANTHER" id="PTHR33178">
    <property type="match status" value="1"/>
</dbReference>
<reference evidence="4" key="1">
    <citation type="submission" date="2022-11" db="EMBL/GenBank/DDBJ databases">
        <authorList>
            <person name="Scott C."/>
            <person name="Bruce N."/>
        </authorList>
    </citation>
    <scope>NUCLEOTIDE SEQUENCE</scope>
</reference>
<dbReference type="OrthoDB" id="1601230at2759"/>
<keyword evidence="2" id="KW-0472">Membrane</keyword>
<evidence type="ECO:0000313" key="5">
    <source>
        <dbReference type="Proteomes" id="UP000838763"/>
    </source>
</evidence>
<organism evidence="4 5">
    <name type="scientific">Parascedosporium putredinis</name>
    <dbReference type="NCBI Taxonomy" id="1442378"/>
    <lineage>
        <taxon>Eukaryota</taxon>
        <taxon>Fungi</taxon>
        <taxon>Dikarya</taxon>
        <taxon>Ascomycota</taxon>
        <taxon>Pezizomycotina</taxon>
        <taxon>Sordariomycetes</taxon>
        <taxon>Hypocreomycetidae</taxon>
        <taxon>Microascales</taxon>
        <taxon>Microascaceae</taxon>
        <taxon>Parascedosporium</taxon>
    </lineage>
</organism>
<dbReference type="SUPFAM" id="SSF54909">
    <property type="entry name" value="Dimeric alpha+beta barrel"/>
    <property type="match status" value="1"/>
</dbReference>
<comment type="caution">
    <text evidence="4">The sequence shown here is derived from an EMBL/GenBank/DDBJ whole genome shotgun (WGS) entry which is preliminary data.</text>
</comment>
<feature type="transmembrane region" description="Helical" evidence="2">
    <location>
        <begin position="20"/>
        <end position="42"/>
    </location>
</feature>
<dbReference type="Gene3D" id="3.30.70.100">
    <property type="match status" value="1"/>
</dbReference>
<dbReference type="PROSITE" id="PS51502">
    <property type="entry name" value="S_R_A_B_BARREL"/>
    <property type="match status" value="1"/>
</dbReference>
<dbReference type="AlphaFoldDB" id="A0A9P1H9H3"/>
<evidence type="ECO:0000256" key="1">
    <source>
        <dbReference type="ARBA" id="ARBA00011738"/>
    </source>
</evidence>
<keyword evidence="2" id="KW-0812">Transmembrane</keyword>
<dbReference type="InterPro" id="IPR011008">
    <property type="entry name" value="Dimeric_a/b-barrel"/>
</dbReference>
<comment type="subunit">
    <text evidence="1">Homodimer.</text>
</comment>
<feature type="transmembrane region" description="Helical" evidence="2">
    <location>
        <begin position="103"/>
        <end position="125"/>
    </location>
</feature>
<protein>
    <recommendedName>
        <fullName evidence="3">Stress-response A/B barrel domain-containing protein</fullName>
    </recommendedName>
</protein>
<dbReference type="PANTHER" id="PTHR33178:SF10">
    <property type="entry name" value="STRESS-RESPONSE A_B BARREL DOMAIN-CONTAINING PROTEIN"/>
    <property type="match status" value="1"/>
</dbReference>
<sequence length="243" mass="26530">MELRRGVFTCTFPGRASGGVYFVGMLPAWPAIELQVVIGSAMKGSLVMRSFRSTRTSVSSATHLLKTRYLEPRSQPFPSHHHLNSSVAIAAHNGPQVDGPRRLLALAGLLLYGTGLLPGLGSFLIPDAALVAPGVTHIVLFQFKSSLEKSTIDKVYRRMLALKSECLHPVRSRPYIKSIQGGSDNSPEGLQNGITHAFVVEFASTWDRDYYVNDDPAHKAFVQWVGSAVEKATVVDFVPGRLE</sequence>
<dbReference type="Proteomes" id="UP000838763">
    <property type="component" value="Unassembled WGS sequence"/>
</dbReference>
<gene>
    <name evidence="4" type="ORF">PPNO1_LOCUS8088</name>
</gene>
<dbReference type="EMBL" id="CALLCH030000018">
    <property type="protein sequence ID" value="CAI4218507.1"/>
    <property type="molecule type" value="Genomic_DNA"/>
</dbReference>
<evidence type="ECO:0000313" key="4">
    <source>
        <dbReference type="EMBL" id="CAI4218507.1"/>
    </source>
</evidence>
<feature type="domain" description="Stress-response A/B barrel" evidence="3">
    <location>
        <begin position="135"/>
        <end position="237"/>
    </location>
</feature>
<dbReference type="SMART" id="SM00886">
    <property type="entry name" value="Dabb"/>
    <property type="match status" value="1"/>
</dbReference>
<evidence type="ECO:0000256" key="2">
    <source>
        <dbReference type="SAM" id="Phobius"/>
    </source>
</evidence>